<sequence length="278" mass="30827">MKKLTWLFSIGFLVLVLAACGTSEDESQSASEGGESSETEANGEENLLEEIKANGELVIGTEGTYRPYTFHDDNDELTGFDVEIAREVADRLGVEAKFNETKWDSMFAGLNAGRFDMVANQVGIREDRQEKYDFSNPYIQTSAVVVTNENNDSIQSFEDLEGVNTAQSLTSNYRDIAEANNAEITGVEGFNESMQMIASNRIEATVNDRLSVLDYMQQRPEAPVKIAARADEASESGLLFRKGNEELVDAVNTALEEMKEDGTYLEISEKWFGEDVSK</sequence>
<dbReference type="Gene3D" id="3.40.190.10">
    <property type="entry name" value="Periplasmic binding protein-like II"/>
    <property type="match status" value="2"/>
</dbReference>
<dbReference type="PROSITE" id="PS01039">
    <property type="entry name" value="SBP_BACTERIAL_3"/>
    <property type="match status" value="1"/>
</dbReference>
<evidence type="ECO:0000256" key="7">
    <source>
        <dbReference type="SAM" id="SignalP"/>
    </source>
</evidence>
<evidence type="ECO:0000256" key="5">
    <source>
        <dbReference type="ARBA" id="ARBA00023288"/>
    </source>
</evidence>
<dbReference type="EMBL" id="WMET01000004">
    <property type="protein sequence ID" value="MYL21435.1"/>
    <property type="molecule type" value="Genomic_DNA"/>
</dbReference>
<evidence type="ECO:0000256" key="6">
    <source>
        <dbReference type="RuleBase" id="RU003744"/>
    </source>
</evidence>
<comment type="similarity">
    <text evidence="2 6">Belongs to the bacterial solute-binding protein 3 family.</text>
</comment>
<gene>
    <name evidence="9" type="ORF">GLW04_16145</name>
</gene>
<evidence type="ECO:0000259" key="8">
    <source>
        <dbReference type="SMART" id="SM00062"/>
    </source>
</evidence>
<dbReference type="AlphaFoldDB" id="A0A845DYA9"/>
<protein>
    <submittedName>
        <fullName evidence="9">Transporter substrate-binding domain-containing protein</fullName>
    </submittedName>
</protein>
<dbReference type="SUPFAM" id="SSF53850">
    <property type="entry name" value="Periplasmic binding protein-like II"/>
    <property type="match status" value="1"/>
</dbReference>
<feature type="signal peptide" evidence="7">
    <location>
        <begin position="1"/>
        <end position="18"/>
    </location>
</feature>
<accession>A0A845DYA9</accession>
<dbReference type="CDD" id="cd13711">
    <property type="entry name" value="PBP2_Ngo0372_TcyA"/>
    <property type="match status" value="1"/>
</dbReference>
<dbReference type="SMART" id="SM00062">
    <property type="entry name" value="PBPb"/>
    <property type="match status" value="1"/>
</dbReference>
<evidence type="ECO:0000313" key="10">
    <source>
        <dbReference type="Proteomes" id="UP000460949"/>
    </source>
</evidence>
<dbReference type="Pfam" id="PF00497">
    <property type="entry name" value="SBP_bac_3"/>
    <property type="match status" value="1"/>
</dbReference>
<dbReference type="Proteomes" id="UP000460949">
    <property type="component" value="Unassembled WGS sequence"/>
</dbReference>
<evidence type="ECO:0000256" key="4">
    <source>
        <dbReference type="ARBA" id="ARBA00023139"/>
    </source>
</evidence>
<dbReference type="PANTHER" id="PTHR35936">
    <property type="entry name" value="MEMBRANE-BOUND LYTIC MUREIN TRANSGLYCOSYLASE F"/>
    <property type="match status" value="1"/>
</dbReference>
<dbReference type="GO" id="GO:0030313">
    <property type="term" value="C:cell envelope"/>
    <property type="evidence" value="ECO:0007669"/>
    <property type="project" value="UniProtKB-SubCell"/>
</dbReference>
<comment type="caution">
    <text evidence="9">The sequence shown here is derived from an EMBL/GenBank/DDBJ whole genome shotgun (WGS) entry which is preliminary data.</text>
</comment>
<keyword evidence="4" id="KW-0564">Palmitate</keyword>
<evidence type="ECO:0000256" key="2">
    <source>
        <dbReference type="ARBA" id="ARBA00010333"/>
    </source>
</evidence>
<keyword evidence="5" id="KW-0449">Lipoprotein</keyword>
<organism evidence="9 10">
    <name type="scientific">Halobacillus litoralis</name>
    <dbReference type="NCBI Taxonomy" id="45668"/>
    <lineage>
        <taxon>Bacteria</taxon>
        <taxon>Bacillati</taxon>
        <taxon>Bacillota</taxon>
        <taxon>Bacilli</taxon>
        <taxon>Bacillales</taxon>
        <taxon>Bacillaceae</taxon>
        <taxon>Halobacillus</taxon>
    </lineage>
</organism>
<evidence type="ECO:0000256" key="3">
    <source>
        <dbReference type="ARBA" id="ARBA00022729"/>
    </source>
</evidence>
<evidence type="ECO:0000313" key="9">
    <source>
        <dbReference type="EMBL" id="MYL21435.1"/>
    </source>
</evidence>
<dbReference type="InterPro" id="IPR018313">
    <property type="entry name" value="SBP_3_CS"/>
</dbReference>
<dbReference type="PROSITE" id="PS51257">
    <property type="entry name" value="PROKAR_LIPOPROTEIN"/>
    <property type="match status" value="1"/>
</dbReference>
<evidence type="ECO:0000256" key="1">
    <source>
        <dbReference type="ARBA" id="ARBA00004196"/>
    </source>
</evidence>
<keyword evidence="3 7" id="KW-0732">Signal</keyword>
<feature type="domain" description="Solute-binding protein family 3/N-terminal" evidence="8">
    <location>
        <begin position="56"/>
        <end position="275"/>
    </location>
</feature>
<proteinExistence type="inferred from homology"/>
<dbReference type="RefSeq" id="WP_160839100.1">
    <property type="nucleotide sequence ID" value="NZ_WMET01000004.1"/>
</dbReference>
<feature type="chain" id="PRO_5038776123" evidence="7">
    <location>
        <begin position="19"/>
        <end position="278"/>
    </location>
</feature>
<reference evidence="9 10" key="1">
    <citation type="submission" date="2019-11" db="EMBL/GenBank/DDBJ databases">
        <title>Genome sequences of 17 halophilic strains isolated from different environments.</title>
        <authorList>
            <person name="Furrow R.E."/>
        </authorList>
    </citation>
    <scope>NUCLEOTIDE SEQUENCE [LARGE SCALE GENOMIC DNA]</scope>
    <source>
        <strain evidence="9 10">22511_23_Filter</strain>
    </source>
</reference>
<dbReference type="PANTHER" id="PTHR35936:SF34">
    <property type="entry name" value="ABC TRANSPORTER EXTRACELLULAR-BINDING PROTEIN YCKB-RELATED"/>
    <property type="match status" value="1"/>
</dbReference>
<name>A0A845DYA9_9BACI</name>
<comment type="subcellular location">
    <subcellularLocation>
        <location evidence="1">Cell envelope</location>
    </subcellularLocation>
</comment>
<dbReference type="InterPro" id="IPR001638">
    <property type="entry name" value="Solute-binding_3/MltF_N"/>
</dbReference>